<dbReference type="RefSeq" id="WP_273616110.1">
    <property type="nucleotide sequence ID" value="NZ_CP117416.1"/>
</dbReference>
<name>A0AAX3M958_9BACL</name>
<proteinExistence type="predicted"/>
<evidence type="ECO:0000259" key="1">
    <source>
        <dbReference type="Pfam" id="PF07883"/>
    </source>
</evidence>
<dbReference type="PANTHER" id="PTHR36440:SF1">
    <property type="entry name" value="PUTATIVE (AFU_ORTHOLOGUE AFUA_8G07350)-RELATED"/>
    <property type="match status" value="1"/>
</dbReference>
<dbReference type="EMBL" id="CP117416">
    <property type="protein sequence ID" value="WCT57951.1"/>
    <property type="molecule type" value="Genomic_DNA"/>
</dbReference>
<dbReference type="PANTHER" id="PTHR36440">
    <property type="entry name" value="PUTATIVE (AFU_ORTHOLOGUE AFUA_8G07350)-RELATED"/>
    <property type="match status" value="1"/>
</dbReference>
<dbReference type="SUPFAM" id="SSF51182">
    <property type="entry name" value="RmlC-like cupins"/>
    <property type="match status" value="1"/>
</dbReference>
<evidence type="ECO:0000313" key="3">
    <source>
        <dbReference type="Proteomes" id="UP001220509"/>
    </source>
</evidence>
<feature type="domain" description="Cupin type-2" evidence="1">
    <location>
        <begin position="227"/>
        <end position="281"/>
    </location>
</feature>
<dbReference type="Proteomes" id="UP001220509">
    <property type="component" value="Chromosome"/>
</dbReference>
<dbReference type="AlphaFoldDB" id="A0AAX3M958"/>
<dbReference type="KEGG" id="pka:PQ456_10680"/>
<organism evidence="2 3">
    <name type="scientific">Paenibacillus kyungheensis</name>
    <dbReference type="NCBI Taxonomy" id="1452732"/>
    <lineage>
        <taxon>Bacteria</taxon>
        <taxon>Bacillati</taxon>
        <taxon>Bacillota</taxon>
        <taxon>Bacilli</taxon>
        <taxon>Bacillales</taxon>
        <taxon>Paenibacillaceae</taxon>
        <taxon>Paenibacillus</taxon>
    </lineage>
</organism>
<dbReference type="CDD" id="cd02215">
    <property type="entry name" value="cupin_QDO_N_C"/>
    <property type="match status" value="2"/>
</dbReference>
<dbReference type="InterPro" id="IPR053146">
    <property type="entry name" value="QDO-like"/>
</dbReference>
<reference evidence="2 3" key="1">
    <citation type="submission" date="2023-02" db="EMBL/GenBank/DDBJ databases">
        <title>Genome sequence of Paenibacillus kyungheensis KACC 18744.</title>
        <authorList>
            <person name="Kim S."/>
            <person name="Heo J."/>
            <person name="Kwon S.-W."/>
        </authorList>
    </citation>
    <scope>NUCLEOTIDE SEQUENCE [LARGE SCALE GENOMIC DNA]</scope>
    <source>
        <strain evidence="2 3">KACC 18744</strain>
    </source>
</reference>
<protein>
    <submittedName>
        <fullName evidence="2">Quercetin 2,3-dioxygenase</fullName>
    </submittedName>
</protein>
<sequence length="345" mass="38384">MTTTSLITHLPDTLAPYLLRRGEGQRYLFGKQLATVIANFQSTGDILSAAIISGPKGESFPLHTHQHTYESIFVLEGKVQFVINGQSHLLLPGDYAHIPPMTEHAYQLLAHRNAFISYSIAGNVTDIYEILGQSHTPYEYPAVSDHTYATEHLQQAMQQADITFATSETVFPDYELVNNSVIPDAVESYVLESGEGTKLLTGDQLHRLLATQASTDGDYIMVSTEGPKGDAIVSHYHEHHTETFFCVQGQMTMWANGEEVQLLPGDFLHVPAGTVHSYRLDTHYTKFVGVLVSGLFEPFFRLLGDEYEHYIFPDTPGPLRMDRVIANIQSLDLKVVTPPGGHRPE</sequence>
<gene>
    <name evidence="2" type="ORF">PQ456_10680</name>
</gene>
<keyword evidence="3" id="KW-1185">Reference proteome</keyword>
<dbReference type="Pfam" id="PF07883">
    <property type="entry name" value="Cupin_2"/>
    <property type="match status" value="2"/>
</dbReference>
<evidence type="ECO:0000313" key="2">
    <source>
        <dbReference type="EMBL" id="WCT57951.1"/>
    </source>
</evidence>
<dbReference type="InterPro" id="IPR013096">
    <property type="entry name" value="Cupin_2"/>
</dbReference>
<dbReference type="Gene3D" id="2.60.120.10">
    <property type="entry name" value="Jelly Rolls"/>
    <property type="match status" value="2"/>
</dbReference>
<accession>A0AAX3M958</accession>
<dbReference type="InterPro" id="IPR011051">
    <property type="entry name" value="RmlC_Cupin_sf"/>
</dbReference>
<feature type="domain" description="Cupin type-2" evidence="1">
    <location>
        <begin position="55"/>
        <end position="107"/>
    </location>
</feature>
<dbReference type="InterPro" id="IPR014710">
    <property type="entry name" value="RmlC-like_jellyroll"/>
</dbReference>